<evidence type="ECO:0000256" key="1">
    <source>
        <dbReference type="SAM" id="Coils"/>
    </source>
</evidence>
<evidence type="ECO:0000313" key="3">
    <source>
        <dbReference type="EnsemblMetazoa" id="Aqu2.1.14354_001"/>
    </source>
</evidence>
<reference evidence="3" key="1">
    <citation type="submission" date="2017-05" db="UniProtKB">
        <authorList>
            <consortium name="EnsemblMetazoa"/>
        </authorList>
    </citation>
    <scope>IDENTIFICATION</scope>
</reference>
<sequence>YKELGDVLQVDEKKSFSSLIKTWQRNEAVPYTWDTFLSALRKIGENKIANSIEDKLIEYPEEYLVTSTSSNAQQEDFCLLVVMNLTLWGFESDDEFTLSIISKEINDGKTFSMPFKWDDQQMQEKLDYAWRILEKGTHIQYDSEIKPSHGLFKSLIKAQLSPHDAVSNALCLYIDWAIEQNWMTINPDAAEADINENAKKISEIDDFPSDTLFFKELAASLCFPLDKSAGLPKSILIISKFSAEFRVAVEKLWMPMLKEFKEDLGRLHNGLQMPLKKVKHLFNDLSDKTTINEELTKWCCAVDEPDQSWIRDAAQKILDYQELCRYSYSAQTLMQLKKTLKLSGDFSSVEALLPKEGIKDDGDVTLATVKSSAAETADILKDIADVPHRRACLETFCSCMSLVAWVRKVALNLGQLQNVVQVANQTLDGDLVKQLLQDLLKFGSAFAPLIYEVDQKESCEALINRCKAMWPLIDECQNLMKITDSCNARLGELKRVEESLSDFQKSNVEQMDSINTRGTYHIEAIPGKIIHSPDEVVCLRMRLAQDQTKQQKIFKLDDLRELQSKLVLVAAENADKVNKFIETLSKVEGIAILLKKLQEAGVVDYTHFRLVCGCSEYKKKDFDSTIKSMENDLKDWQKNVEKYRKQYPHLNYYTSQQLFDLRTELGSLKKDPKSVASQSLKQLLLSVTSNPSHAKIFSSLNNAVKTMSKNLTSLEVQHKNIFNTKFPLPTFDPSSLSDERKKVLKALLEDYKFKVSVILAAFSELEEDADEGKVFDWCVDNEHKFKDVEDVELSTAVKSIDTSEEDGISENNPLVLELLAEKYSLKIAIEAVQKAKQDPQLAREIASDLYVGKTETNTLSSEYEWSATKYTQVPLSVKMEVEKGVYLDFVELGEFLKELAYQEATVSFGRRQVHYRLVEEGKVNLLAIDTASTWKALLFLYMADEKKPLPTHEEVLICTKNTTVEEVTLLWHRAVNDEEKRRLFCLVNADQLPFSVSEKVLDNLEMIIQGSKNFRIVVLINAKDQAKNHLASRLSLYLKKFPKLPSDKEIAEYISTHISLDLDLPVDLKASSDQERQTLISLNKNVHVVASRSTGMGKTLRVKRMTEIIKRINKPGKLSYVSIPIHGPEVSVRHMLKLMKECKQDPTNTHPQLIHFNIAQDMIDQIDWLLFKIIVLGGLDDECGNIWRRVDKQVCVVECTLTKLDLEYSDDLPQEEVLPSVYALLSYFPQTICELPNQVQDQSKSKFFVAMDEHVFKEESVQRVYQYLRRVKANQELDQFKLKKFKKPEGTGKECLECLLQYNSNKSIASSWSDIRNFVQFLNAHLYDCEQSPYCSVDDLKGFKKFVVKFSILMAKEFTEPSMDDADNYENQNFNTPKKWDTCSHPYLFFNQDGYTMTFLGLWVDEDGNLLDYNNGKVIEHNFMDKRLRNVLHHNNVCFQEDYKSWD</sequence>
<dbReference type="InParanoid" id="A0A1X7THY6"/>
<dbReference type="EnsemblMetazoa" id="Aqu2.1.14354_001">
    <property type="protein sequence ID" value="Aqu2.1.14354_001"/>
    <property type="gene ID" value="Aqu2.1.14354"/>
</dbReference>
<organism evidence="3">
    <name type="scientific">Amphimedon queenslandica</name>
    <name type="common">Sponge</name>
    <dbReference type="NCBI Taxonomy" id="400682"/>
    <lineage>
        <taxon>Eukaryota</taxon>
        <taxon>Metazoa</taxon>
        <taxon>Porifera</taxon>
        <taxon>Demospongiae</taxon>
        <taxon>Heteroscleromorpha</taxon>
        <taxon>Haplosclerida</taxon>
        <taxon>Niphatidae</taxon>
        <taxon>Amphimedon</taxon>
    </lineage>
</organism>
<dbReference type="GO" id="GO:0007165">
    <property type="term" value="P:signal transduction"/>
    <property type="evidence" value="ECO:0007669"/>
    <property type="project" value="InterPro"/>
</dbReference>
<evidence type="ECO:0000259" key="2">
    <source>
        <dbReference type="PROSITE" id="PS50017"/>
    </source>
</evidence>
<dbReference type="InterPro" id="IPR031248">
    <property type="entry name" value="RNF213"/>
</dbReference>
<name>A0A1X7THY6_AMPQE</name>
<proteinExistence type="predicted"/>
<dbReference type="PROSITE" id="PS50017">
    <property type="entry name" value="DEATH_DOMAIN"/>
    <property type="match status" value="1"/>
</dbReference>
<dbReference type="OrthoDB" id="2423195at2759"/>
<dbReference type="PANTHER" id="PTHR22605">
    <property type="entry name" value="RZ-TYPE DOMAIN-CONTAINING PROTEIN"/>
    <property type="match status" value="1"/>
</dbReference>
<dbReference type="GO" id="GO:0016887">
    <property type="term" value="F:ATP hydrolysis activity"/>
    <property type="evidence" value="ECO:0007669"/>
    <property type="project" value="InterPro"/>
</dbReference>
<protein>
    <recommendedName>
        <fullName evidence="2">Death domain-containing protein</fullName>
    </recommendedName>
</protein>
<feature type="coiled-coil region" evidence="1">
    <location>
        <begin position="619"/>
        <end position="646"/>
    </location>
</feature>
<dbReference type="PANTHER" id="PTHR22605:SF16">
    <property type="entry name" value="E3 UBIQUITIN-PROTEIN LIGASE RNF213"/>
    <property type="match status" value="1"/>
</dbReference>
<dbReference type="STRING" id="400682.A0A1X7THY6"/>
<dbReference type="InterPro" id="IPR000488">
    <property type="entry name" value="Death_dom"/>
</dbReference>
<accession>A0A1X7THY6</accession>
<feature type="domain" description="Death" evidence="2">
    <location>
        <begin position="18"/>
        <end position="56"/>
    </location>
</feature>
<keyword evidence="1" id="KW-0175">Coiled coil</keyword>
<dbReference type="GO" id="GO:0004842">
    <property type="term" value="F:ubiquitin-protein transferase activity"/>
    <property type="evidence" value="ECO:0007669"/>
    <property type="project" value="InterPro"/>
</dbReference>